<dbReference type="InterPro" id="IPR051093">
    <property type="entry name" value="Neuroligin/BSAL"/>
</dbReference>
<name>A0A913Y5J9_EXADI</name>
<dbReference type="OMA" id="QDRRTES"/>
<evidence type="ECO:0000313" key="4">
    <source>
        <dbReference type="Proteomes" id="UP000887567"/>
    </source>
</evidence>
<organism evidence="3 4">
    <name type="scientific">Exaiptasia diaphana</name>
    <name type="common">Tropical sea anemone</name>
    <name type="synonym">Aiptasia pulchella</name>
    <dbReference type="NCBI Taxonomy" id="2652724"/>
    <lineage>
        <taxon>Eukaryota</taxon>
        <taxon>Metazoa</taxon>
        <taxon>Cnidaria</taxon>
        <taxon>Anthozoa</taxon>
        <taxon>Hexacorallia</taxon>
        <taxon>Actiniaria</taxon>
        <taxon>Aiptasiidae</taxon>
        <taxon>Exaiptasia</taxon>
    </lineage>
</organism>
<dbReference type="EnsemblMetazoa" id="XM_021059828.2">
    <property type="protein sequence ID" value="XP_020915487.2"/>
    <property type="gene ID" value="LOC110252975"/>
</dbReference>
<feature type="domain" description="Carboxylesterase type B" evidence="2">
    <location>
        <begin position="2"/>
        <end position="248"/>
    </location>
</feature>
<dbReference type="OrthoDB" id="6745081at2759"/>
<dbReference type="GeneID" id="110252975"/>
<comment type="similarity">
    <text evidence="1">Belongs to the type-B carboxylesterase/lipase family.</text>
</comment>
<keyword evidence="4" id="KW-1185">Reference proteome</keyword>
<protein>
    <recommendedName>
        <fullName evidence="2">Carboxylesterase type B domain-containing protein</fullName>
    </recommendedName>
</protein>
<dbReference type="InterPro" id="IPR002018">
    <property type="entry name" value="CarbesteraseB"/>
</dbReference>
<dbReference type="InterPro" id="IPR029058">
    <property type="entry name" value="AB_hydrolase_fold"/>
</dbReference>
<dbReference type="Proteomes" id="UP000887567">
    <property type="component" value="Unplaced"/>
</dbReference>
<dbReference type="AlphaFoldDB" id="A0A913Y5J9"/>
<evidence type="ECO:0000313" key="3">
    <source>
        <dbReference type="EnsemblMetazoa" id="XP_020915487.2"/>
    </source>
</evidence>
<evidence type="ECO:0000259" key="2">
    <source>
        <dbReference type="Pfam" id="PF00135"/>
    </source>
</evidence>
<sequence length="281" mass="32204">MRPVLNGDFIPDSPETLLDKGNFTNPESTMIGVASDDGSAATNAIPELSNGSLNISSITRKRFLQVIENWSPLFNRLSQTFKRFVKLYKEAVNQEYTPWSNINKTRHIRRMTLDLFKDSVIIAPSIYHANKFVKNGAKVFFYQVDHGIDMSEGYFTHPSFLKGYHQTEKFMVFGFPLKASHPPPADVAISKKVIEMWSNFAKTGDPYPYDTQSEESWPEYDLNSKKYLSIEPNLKVKSNLRPRQMAFWNDFIPFLNKTSYESCVTNFTKSNISDSDSLFLS</sequence>
<reference evidence="3" key="1">
    <citation type="submission" date="2022-11" db="UniProtKB">
        <authorList>
            <consortium name="EnsemblMetazoa"/>
        </authorList>
    </citation>
    <scope>IDENTIFICATION</scope>
</reference>
<dbReference type="PANTHER" id="PTHR43903">
    <property type="entry name" value="NEUROLIGIN"/>
    <property type="match status" value="1"/>
</dbReference>
<evidence type="ECO:0000256" key="1">
    <source>
        <dbReference type="ARBA" id="ARBA00005964"/>
    </source>
</evidence>
<accession>A0A913Y5J9</accession>
<dbReference type="KEGG" id="epa:110252975"/>
<dbReference type="Pfam" id="PF00135">
    <property type="entry name" value="COesterase"/>
    <property type="match status" value="1"/>
</dbReference>
<dbReference type="Gene3D" id="3.40.50.1820">
    <property type="entry name" value="alpha/beta hydrolase"/>
    <property type="match status" value="1"/>
</dbReference>
<proteinExistence type="inferred from homology"/>
<dbReference type="RefSeq" id="XP_020915487.2">
    <property type="nucleotide sequence ID" value="XM_021059828.2"/>
</dbReference>
<dbReference type="SUPFAM" id="SSF53474">
    <property type="entry name" value="alpha/beta-Hydrolases"/>
    <property type="match status" value="1"/>
</dbReference>